<gene>
    <name evidence="2" type="ORF">SAMN05421578_11953</name>
</gene>
<keyword evidence="1" id="KW-1133">Transmembrane helix</keyword>
<name>A0ABY1KC16_9BACL</name>
<evidence type="ECO:0000313" key="3">
    <source>
        <dbReference type="Proteomes" id="UP000186666"/>
    </source>
</evidence>
<feature type="transmembrane region" description="Helical" evidence="1">
    <location>
        <begin position="206"/>
        <end position="223"/>
    </location>
</feature>
<comment type="caution">
    <text evidence="2">The sequence shown here is derived from an EMBL/GenBank/DDBJ whole genome shotgun (WGS) entry which is preliminary data.</text>
</comment>
<proteinExistence type="predicted"/>
<reference evidence="2 3" key="1">
    <citation type="submission" date="2017-01" db="EMBL/GenBank/DDBJ databases">
        <authorList>
            <person name="Varghese N."/>
            <person name="Submissions S."/>
        </authorList>
    </citation>
    <scope>NUCLEOTIDE SEQUENCE [LARGE SCALE GENOMIC DNA]</scope>
    <source>
        <strain evidence="2 3">ATCC 23464</strain>
    </source>
</reference>
<dbReference type="RefSeq" id="WP_068590817.1">
    <property type="nucleotide sequence ID" value="NZ_FTNK01000019.1"/>
</dbReference>
<evidence type="ECO:0000256" key="1">
    <source>
        <dbReference type="SAM" id="Phobius"/>
    </source>
</evidence>
<keyword evidence="1" id="KW-0472">Membrane</keyword>
<keyword evidence="3" id="KW-1185">Reference proteome</keyword>
<keyword evidence="1" id="KW-0812">Transmembrane</keyword>
<organism evidence="2 3">
    <name type="scientific">Paenibacillus macquariensis</name>
    <dbReference type="NCBI Taxonomy" id="948756"/>
    <lineage>
        <taxon>Bacteria</taxon>
        <taxon>Bacillati</taxon>
        <taxon>Bacillota</taxon>
        <taxon>Bacilli</taxon>
        <taxon>Bacillales</taxon>
        <taxon>Paenibacillaceae</taxon>
        <taxon>Paenibacillus</taxon>
    </lineage>
</organism>
<feature type="transmembrane region" description="Helical" evidence="1">
    <location>
        <begin position="165"/>
        <end position="186"/>
    </location>
</feature>
<accession>A0ABY1KC16</accession>
<feature type="transmembrane region" description="Helical" evidence="1">
    <location>
        <begin position="52"/>
        <end position="76"/>
    </location>
</feature>
<sequence>MNRTMSVLRMHAKNKMMWVYVPIFILCINFAVNLLISLLLIDPPPMYTGGIIQLYVYMFVMGIIIIPQSFPLALGLSVSRKNYFLGTTSIIILVSTAFAFLWCITAQIEQQSDYWGGNLHFFTIPYLNDGTVFEQFCIYFILMMNFYYVGLVISSVHRRYGNIGLLVLFICCTLLLGIGGFAFYYYQWWITLIRWLNDISAFHISLWMIPFGLCCAMLSYLLLRKSTV</sequence>
<protein>
    <submittedName>
        <fullName evidence="2">Uncharacterized protein</fullName>
    </submittedName>
</protein>
<feature type="transmembrane region" description="Helical" evidence="1">
    <location>
        <begin position="132"/>
        <end position="153"/>
    </location>
</feature>
<feature type="transmembrane region" description="Helical" evidence="1">
    <location>
        <begin position="20"/>
        <end position="40"/>
    </location>
</feature>
<feature type="transmembrane region" description="Helical" evidence="1">
    <location>
        <begin position="83"/>
        <end position="108"/>
    </location>
</feature>
<dbReference type="EMBL" id="FTNK01000019">
    <property type="protein sequence ID" value="SIR56919.1"/>
    <property type="molecule type" value="Genomic_DNA"/>
</dbReference>
<dbReference type="Proteomes" id="UP000186666">
    <property type="component" value="Unassembled WGS sequence"/>
</dbReference>
<evidence type="ECO:0000313" key="2">
    <source>
        <dbReference type="EMBL" id="SIR56919.1"/>
    </source>
</evidence>